<evidence type="ECO:0000256" key="1">
    <source>
        <dbReference type="SAM" id="MobiDB-lite"/>
    </source>
</evidence>
<accession>A0A9P4NDE1</accession>
<sequence>MNFLSFEHHLESKQWPISARVWDNGEYMYIKVSVVTSAICLQQDATHRLGPRWRILWREVAARQRTGRGEVERNETHAGKLAEQDRRPEAARLRKMDTDICIIPHRLAENHGIGSHYAGQASQDAQFLRSTISVKRSPFCGGWGSAAPGSLGALRKGLVSLFLRPVTKRNVISVETLPAS</sequence>
<evidence type="ECO:0000313" key="3">
    <source>
        <dbReference type="Proteomes" id="UP000800093"/>
    </source>
</evidence>
<reference evidence="3" key="1">
    <citation type="journal article" date="2020" name="Stud. Mycol.">
        <title>101 Dothideomycetes genomes: A test case for predicting lifestyles and emergence of pathogens.</title>
        <authorList>
            <person name="Haridas S."/>
            <person name="Albert R."/>
            <person name="Binder M."/>
            <person name="Bloem J."/>
            <person name="LaButti K."/>
            <person name="Salamov A."/>
            <person name="Andreopoulos B."/>
            <person name="Baker S."/>
            <person name="Barry K."/>
            <person name="Bills G."/>
            <person name="Bluhm B."/>
            <person name="Cannon C."/>
            <person name="Castanera R."/>
            <person name="Culley D."/>
            <person name="Daum C."/>
            <person name="Ezra D."/>
            <person name="Gonzalez J."/>
            <person name="Henrissat B."/>
            <person name="Kuo A."/>
            <person name="Liang C."/>
            <person name="Lipzen A."/>
            <person name="Lutzoni F."/>
            <person name="Magnuson J."/>
            <person name="Mondo S."/>
            <person name="Nolan M."/>
            <person name="Ohm R."/>
            <person name="Pangilinan J."/>
            <person name="Park H.-J."/>
            <person name="Ramirez L."/>
            <person name="Alfaro M."/>
            <person name="Sun H."/>
            <person name="Tritt A."/>
            <person name="Yoshinaga Y."/>
            <person name="Zwiers L.-H."/>
            <person name="Turgeon B."/>
            <person name="Goodwin S."/>
            <person name="Spatafora J."/>
            <person name="Crous P."/>
            <person name="Grigoriev I."/>
        </authorList>
    </citation>
    <scope>NUCLEOTIDE SEQUENCE [LARGE SCALE GENOMIC DNA]</scope>
    <source>
        <strain evidence="3">CBS 304.66</strain>
    </source>
</reference>
<dbReference type="Proteomes" id="UP000800093">
    <property type="component" value="Unassembled WGS sequence"/>
</dbReference>
<name>A0A9P4NDE1_9PLEO</name>
<comment type="caution">
    <text evidence="2">The sequence shown here is derived from an EMBL/GenBank/DDBJ whole genome shotgun (WGS) entry which is preliminary data.</text>
</comment>
<feature type="region of interest" description="Disordered" evidence="1">
    <location>
        <begin position="66"/>
        <end position="87"/>
    </location>
</feature>
<protein>
    <submittedName>
        <fullName evidence="2">Uncharacterized protein</fullName>
    </submittedName>
</protein>
<organism evidence="2 3">
    <name type="scientific">Lojkania enalia</name>
    <dbReference type="NCBI Taxonomy" id="147567"/>
    <lineage>
        <taxon>Eukaryota</taxon>
        <taxon>Fungi</taxon>
        <taxon>Dikarya</taxon>
        <taxon>Ascomycota</taxon>
        <taxon>Pezizomycotina</taxon>
        <taxon>Dothideomycetes</taxon>
        <taxon>Pleosporomycetidae</taxon>
        <taxon>Pleosporales</taxon>
        <taxon>Pleosporales incertae sedis</taxon>
        <taxon>Lojkania</taxon>
    </lineage>
</organism>
<proteinExistence type="predicted"/>
<dbReference type="AlphaFoldDB" id="A0A9P4NDE1"/>
<dbReference type="EMBL" id="ML986578">
    <property type="protein sequence ID" value="KAF2271184.1"/>
    <property type="molecule type" value="Genomic_DNA"/>
</dbReference>
<evidence type="ECO:0000313" key="2">
    <source>
        <dbReference type="EMBL" id="KAF2271184.1"/>
    </source>
</evidence>
<gene>
    <name evidence="2" type="ORF">CC78DRAFT_573559</name>
</gene>
<keyword evidence="3" id="KW-1185">Reference proteome</keyword>